<reference evidence="2" key="1">
    <citation type="submission" date="2017-09" db="EMBL/GenBank/DDBJ databases">
        <authorList>
            <person name="Varghese N."/>
            <person name="Submissions S."/>
        </authorList>
    </citation>
    <scope>NUCLEOTIDE SEQUENCE [LARGE SCALE GENOMIC DNA]</scope>
    <source>
        <strain evidence="2">DSM 29961</strain>
    </source>
</reference>
<dbReference type="Proteomes" id="UP000219452">
    <property type="component" value="Unassembled WGS sequence"/>
</dbReference>
<organism evidence="1 2">
    <name type="scientific">Spirosoma fluviale</name>
    <dbReference type="NCBI Taxonomy" id="1597977"/>
    <lineage>
        <taxon>Bacteria</taxon>
        <taxon>Pseudomonadati</taxon>
        <taxon>Bacteroidota</taxon>
        <taxon>Cytophagia</taxon>
        <taxon>Cytophagales</taxon>
        <taxon>Cytophagaceae</taxon>
        <taxon>Spirosoma</taxon>
    </lineage>
</organism>
<evidence type="ECO:0000313" key="2">
    <source>
        <dbReference type="Proteomes" id="UP000219452"/>
    </source>
</evidence>
<name>A0A286FCD5_9BACT</name>
<evidence type="ECO:0000313" key="1">
    <source>
        <dbReference type="EMBL" id="SOD80639.1"/>
    </source>
</evidence>
<accession>A0A286FCD5</accession>
<proteinExistence type="predicted"/>
<sequence>MDSLFYHVNHRIETNDISDIGKLPQFAHKTTHGFPIDLLRLIQ</sequence>
<dbReference type="EMBL" id="OCNH01000001">
    <property type="protein sequence ID" value="SOD80639.1"/>
    <property type="molecule type" value="Genomic_DNA"/>
</dbReference>
<protein>
    <submittedName>
        <fullName evidence="1">Uncharacterized protein</fullName>
    </submittedName>
</protein>
<dbReference type="AlphaFoldDB" id="A0A286FCD5"/>
<keyword evidence="2" id="KW-1185">Reference proteome</keyword>
<gene>
    <name evidence="1" type="ORF">SAMN06269250_1503</name>
</gene>